<keyword evidence="3" id="KW-1185">Reference proteome</keyword>
<evidence type="ECO:0000256" key="1">
    <source>
        <dbReference type="SAM" id="MobiDB-lite"/>
    </source>
</evidence>
<reference evidence="3" key="2">
    <citation type="submission" date="2015-01" db="EMBL/GenBank/DDBJ databases">
        <title>Evolutionary Origins and Diversification of the Mycorrhizal Mutualists.</title>
        <authorList>
            <consortium name="DOE Joint Genome Institute"/>
            <consortium name="Mycorrhizal Genomics Consortium"/>
            <person name="Kohler A."/>
            <person name="Kuo A."/>
            <person name="Nagy L.G."/>
            <person name="Floudas D."/>
            <person name="Copeland A."/>
            <person name="Barry K.W."/>
            <person name="Cichocki N."/>
            <person name="Veneault-Fourrey C."/>
            <person name="LaButti K."/>
            <person name="Lindquist E.A."/>
            <person name="Lipzen A."/>
            <person name="Lundell T."/>
            <person name="Morin E."/>
            <person name="Murat C."/>
            <person name="Riley R."/>
            <person name="Ohm R."/>
            <person name="Sun H."/>
            <person name="Tunlid A."/>
            <person name="Henrissat B."/>
            <person name="Grigoriev I.V."/>
            <person name="Hibbett D.S."/>
            <person name="Martin F."/>
        </authorList>
    </citation>
    <scope>NUCLEOTIDE SEQUENCE [LARGE SCALE GENOMIC DNA]</scope>
    <source>
        <strain evidence="3">Ve08.2h10</strain>
    </source>
</reference>
<dbReference type="EMBL" id="KN828933">
    <property type="protein sequence ID" value="KIK74364.1"/>
    <property type="molecule type" value="Genomic_DNA"/>
</dbReference>
<sequence length="163" mass="18316">MWARELDIIHKFLSMSGVPLWAGKLPLCVGEPAGGSLTADEYKFTATTAWPIIIPVVWDAFATEAENEHQTSLKSFTKRQSQFMKDWRAWQEHQEAPPSTSKGKGERGKKGTNDDKEPKPVKMPKVHMQREEPVNFLCLSAALKIFCGSSIKLEMLPCAEELL</sequence>
<dbReference type="STRING" id="930991.A0A0D0D338"/>
<protein>
    <submittedName>
        <fullName evidence="2">Uncharacterized protein</fullName>
    </submittedName>
</protein>
<proteinExistence type="predicted"/>
<evidence type="ECO:0000313" key="2">
    <source>
        <dbReference type="EMBL" id="KIK74364.1"/>
    </source>
</evidence>
<name>A0A0D0D338_9AGAM</name>
<dbReference type="InParanoid" id="A0A0D0D338"/>
<accession>A0A0D0D338</accession>
<organism evidence="2 3">
    <name type="scientific">Paxillus rubicundulus Ve08.2h10</name>
    <dbReference type="NCBI Taxonomy" id="930991"/>
    <lineage>
        <taxon>Eukaryota</taxon>
        <taxon>Fungi</taxon>
        <taxon>Dikarya</taxon>
        <taxon>Basidiomycota</taxon>
        <taxon>Agaricomycotina</taxon>
        <taxon>Agaricomycetes</taxon>
        <taxon>Agaricomycetidae</taxon>
        <taxon>Boletales</taxon>
        <taxon>Paxilineae</taxon>
        <taxon>Paxillaceae</taxon>
        <taxon>Paxillus</taxon>
    </lineage>
</organism>
<evidence type="ECO:0000313" key="3">
    <source>
        <dbReference type="Proteomes" id="UP000054538"/>
    </source>
</evidence>
<dbReference type="HOGENOM" id="CLU_1627628_0_0_1"/>
<dbReference type="OrthoDB" id="3239894at2759"/>
<gene>
    <name evidence="2" type="ORF">PAXRUDRAFT_19955</name>
</gene>
<reference evidence="2 3" key="1">
    <citation type="submission" date="2014-04" db="EMBL/GenBank/DDBJ databases">
        <authorList>
            <consortium name="DOE Joint Genome Institute"/>
            <person name="Kuo A."/>
            <person name="Kohler A."/>
            <person name="Jargeat P."/>
            <person name="Nagy L.G."/>
            <person name="Floudas D."/>
            <person name="Copeland A."/>
            <person name="Barry K.W."/>
            <person name="Cichocki N."/>
            <person name="Veneault-Fourrey C."/>
            <person name="LaButti K."/>
            <person name="Lindquist E.A."/>
            <person name="Lipzen A."/>
            <person name="Lundell T."/>
            <person name="Morin E."/>
            <person name="Murat C."/>
            <person name="Sun H."/>
            <person name="Tunlid A."/>
            <person name="Henrissat B."/>
            <person name="Grigoriev I.V."/>
            <person name="Hibbett D.S."/>
            <person name="Martin F."/>
            <person name="Nordberg H.P."/>
            <person name="Cantor M.N."/>
            <person name="Hua S.X."/>
        </authorList>
    </citation>
    <scope>NUCLEOTIDE SEQUENCE [LARGE SCALE GENOMIC DNA]</scope>
    <source>
        <strain evidence="2 3">Ve08.2h10</strain>
    </source>
</reference>
<dbReference type="Proteomes" id="UP000054538">
    <property type="component" value="Unassembled WGS sequence"/>
</dbReference>
<dbReference type="AlphaFoldDB" id="A0A0D0D338"/>
<feature type="region of interest" description="Disordered" evidence="1">
    <location>
        <begin position="87"/>
        <end position="124"/>
    </location>
</feature>
<feature type="compositionally biased region" description="Basic and acidic residues" evidence="1">
    <location>
        <begin position="103"/>
        <end position="120"/>
    </location>
</feature>